<proteinExistence type="predicted"/>
<accession>A0A1J5QL83</accession>
<reference evidence="1" key="1">
    <citation type="submission" date="2016-10" db="EMBL/GenBank/DDBJ databases">
        <title>Sequence of Gallionella enrichment culture.</title>
        <authorList>
            <person name="Poehlein A."/>
            <person name="Muehling M."/>
            <person name="Daniel R."/>
        </authorList>
    </citation>
    <scope>NUCLEOTIDE SEQUENCE</scope>
</reference>
<dbReference type="AlphaFoldDB" id="A0A1J5QL83"/>
<comment type="caution">
    <text evidence="1">The sequence shown here is derived from an EMBL/GenBank/DDBJ whole genome shotgun (WGS) entry which is preliminary data.</text>
</comment>
<protein>
    <submittedName>
        <fullName evidence="1">Uncharacterized protein</fullName>
    </submittedName>
</protein>
<organism evidence="1">
    <name type="scientific">mine drainage metagenome</name>
    <dbReference type="NCBI Taxonomy" id="410659"/>
    <lineage>
        <taxon>unclassified sequences</taxon>
        <taxon>metagenomes</taxon>
        <taxon>ecological metagenomes</taxon>
    </lineage>
</organism>
<gene>
    <name evidence="1" type="ORF">GALL_375210</name>
</gene>
<dbReference type="EMBL" id="MLJW01001021">
    <property type="protein sequence ID" value="OIQ80724.1"/>
    <property type="molecule type" value="Genomic_DNA"/>
</dbReference>
<sequence>MLNTDPSAASEDFLLSPAFVSAITYDDGAAAKEHLAAGRPIYYGDDAFPGEVIKEYPDGRRQIVVMNADDTITVVRDL</sequence>
<name>A0A1J5QL83_9ZZZZ</name>
<evidence type="ECO:0000313" key="1">
    <source>
        <dbReference type="EMBL" id="OIQ80724.1"/>
    </source>
</evidence>